<sequence>MKEFLVVDGYNIIFAWPEFENFKESGLEHARYKLVSILANYSHFSGQKVFVVFDAHQVKNSVERTETVDSVEVIFTQQGETADAYIESLVGRLSDEGVIYVATSDWAEQGIIFGRGAYRLTPGELREQVDRARKESQAHYNKALPSESYLENRLLDQVRSKLERWRREKK</sequence>
<dbReference type="AlphaFoldDB" id="A0A4Y7RMG6"/>
<accession>A0A4Y7RMG6</accession>
<evidence type="ECO:0000313" key="1">
    <source>
        <dbReference type="EMBL" id="TEB09497.1"/>
    </source>
</evidence>
<dbReference type="Pfam" id="PF05991">
    <property type="entry name" value="NYN_YacP"/>
    <property type="match status" value="1"/>
</dbReference>
<gene>
    <name evidence="1" type="ORF">Pmgp_03097</name>
</gene>
<dbReference type="CDD" id="cd10912">
    <property type="entry name" value="PIN_YacP-like"/>
    <property type="match status" value="1"/>
</dbReference>
<evidence type="ECO:0000313" key="2">
    <source>
        <dbReference type="Proteomes" id="UP000297597"/>
    </source>
</evidence>
<dbReference type="PANTHER" id="PTHR34547:SF1">
    <property type="entry name" value="YACP-LIKE NYN DOMAIN PROTEIN"/>
    <property type="match status" value="1"/>
</dbReference>
<organism evidence="1 2">
    <name type="scientific">Pelotomaculum propionicicum</name>
    <dbReference type="NCBI Taxonomy" id="258475"/>
    <lineage>
        <taxon>Bacteria</taxon>
        <taxon>Bacillati</taxon>
        <taxon>Bacillota</taxon>
        <taxon>Clostridia</taxon>
        <taxon>Eubacteriales</taxon>
        <taxon>Desulfotomaculaceae</taxon>
        <taxon>Pelotomaculum</taxon>
    </lineage>
</organism>
<name>A0A4Y7RMG6_9FIRM</name>
<dbReference type="OrthoDB" id="9792160at2"/>
<dbReference type="EMBL" id="QFFZ01000046">
    <property type="protein sequence ID" value="TEB09497.1"/>
    <property type="molecule type" value="Genomic_DNA"/>
</dbReference>
<evidence type="ECO:0008006" key="3">
    <source>
        <dbReference type="Google" id="ProtNLM"/>
    </source>
</evidence>
<comment type="caution">
    <text evidence="1">The sequence shown here is derived from an EMBL/GenBank/DDBJ whole genome shotgun (WGS) entry which is preliminary data.</text>
</comment>
<dbReference type="InterPro" id="IPR010298">
    <property type="entry name" value="YacP-like"/>
</dbReference>
<proteinExistence type="predicted"/>
<protein>
    <recommendedName>
        <fullName evidence="3">NYN domain-containing protein</fullName>
    </recommendedName>
</protein>
<dbReference type="Proteomes" id="UP000297597">
    <property type="component" value="Unassembled WGS sequence"/>
</dbReference>
<reference evidence="1 2" key="1">
    <citation type="journal article" date="2018" name="Environ. Microbiol.">
        <title>Novel energy conservation strategies and behaviour of Pelotomaculum schinkii driving syntrophic propionate catabolism.</title>
        <authorList>
            <person name="Hidalgo-Ahumada C.A.P."/>
            <person name="Nobu M.K."/>
            <person name="Narihiro T."/>
            <person name="Tamaki H."/>
            <person name="Liu W.T."/>
            <person name="Kamagata Y."/>
            <person name="Stams A.J.M."/>
            <person name="Imachi H."/>
            <person name="Sousa D.Z."/>
        </authorList>
    </citation>
    <scope>NUCLEOTIDE SEQUENCE [LARGE SCALE GENOMIC DNA]</scope>
    <source>
        <strain evidence="1 2">MGP</strain>
    </source>
</reference>
<dbReference type="RefSeq" id="WP_134214960.1">
    <property type="nucleotide sequence ID" value="NZ_QFFZ01000046.1"/>
</dbReference>
<keyword evidence="2" id="KW-1185">Reference proteome</keyword>
<dbReference type="PANTHER" id="PTHR34547">
    <property type="entry name" value="YACP-LIKE NYN DOMAIN PROTEIN"/>
    <property type="match status" value="1"/>
</dbReference>